<comment type="caution">
    <text evidence="2">The sequence shown here is derived from an EMBL/GenBank/DDBJ whole genome shotgun (WGS) entry which is preliminary data.</text>
</comment>
<dbReference type="InterPro" id="IPR036652">
    <property type="entry name" value="YjeF_N_dom_sf"/>
</dbReference>
<organism evidence="2 3">
    <name type="scientific">Candidatus Dechloromonas phosphorivorans</name>
    <dbReference type="NCBI Taxonomy" id="2899244"/>
    <lineage>
        <taxon>Bacteria</taxon>
        <taxon>Pseudomonadati</taxon>
        <taxon>Pseudomonadota</taxon>
        <taxon>Betaproteobacteria</taxon>
        <taxon>Rhodocyclales</taxon>
        <taxon>Azonexaceae</taxon>
        <taxon>Dechloromonas</taxon>
    </lineage>
</organism>
<accession>A0A9D7LSD7</accession>
<sequence>MRRSWFSPARATTAATPSSLRACCASASSHLRRVCWRSGAPGARCGGRPSAIHRGRRLHLSAIPGDGRWSLIVDGLFGIGLARAPDGRYADWIATANRLAERDACPLLALDCPSDSMPIPARPSVRAFTPAIPSPSSAPSRDC</sequence>
<reference evidence="2" key="1">
    <citation type="submission" date="2020-10" db="EMBL/GenBank/DDBJ databases">
        <title>Connecting structure to function with the recovery of over 1000 high-quality activated sludge metagenome-assembled genomes encoding full-length rRNA genes using long-read sequencing.</title>
        <authorList>
            <person name="Singleton C.M."/>
            <person name="Petriglieri F."/>
            <person name="Kristensen J.M."/>
            <person name="Kirkegaard R.H."/>
            <person name="Michaelsen T.Y."/>
            <person name="Andersen M.H."/>
            <person name="Karst S.M."/>
            <person name="Dueholm M.S."/>
            <person name="Nielsen P.H."/>
            <person name="Albertsen M."/>
        </authorList>
    </citation>
    <scope>NUCLEOTIDE SEQUENCE</scope>
    <source>
        <strain evidence="2">OdNE_18-Q3-R46-58_BAT3C.305</strain>
    </source>
</reference>
<evidence type="ECO:0000259" key="1">
    <source>
        <dbReference type="Pfam" id="PF03853"/>
    </source>
</evidence>
<proteinExistence type="predicted"/>
<dbReference type="Gene3D" id="3.40.50.10260">
    <property type="entry name" value="YjeF N-terminal domain"/>
    <property type="match status" value="1"/>
</dbReference>
<dbReference type="InterPro" id="IPR004443">
    <property type="entry name" value="YjeF_N_dom"/>
</dbReference>
<feature type="domain" description="YjeF N-terminal" evidence="1">
    <location>
        <begin position="44"/>
        <end position="114"/>
    </location>
</feature>
<dbReference type="SUPFAM" id="SSF64153">
    <property type="entry name" value="YjeF N-terminal domain-like"/>
    <property type="match status" value="1"/>
</dbReference>
<dbReference type="Proteomes" id="UP000808146">
    <property type="component" value="Unassembled WGS sequence"/>
</dbReference>
<evidence type="ECO:0000313" key="2">
    <source>
        <dbReference type="EMBL" id="MBK8891308.1"/>
    </source>
</evidence>
<dbReference type="AlphaFoldDB" id="A0A9D7LSD7"/>
<dbReference type="EMBL" id="JADKBR010000017">
    <property type="protein sequence ID" value="MBK8891308.1"/>
    <property type="molecule type" value="Genomic_DNA"/>
</dbReference>
<evidence type="ECO:0000313" key="3">
    <source>
        <dbReference type="Proteomes" id="UP000808146"/>
    </source>
</evidence>
<name>A0A9D7LSD7_9RHOO</name>
<gene>
    <name evidence="2" type="ORF">IPN75_13580</name>
</gene>
<protein>
    <recommendedName>
        <fullName evidence="1">YjeF N-terminal domain-containing protein</fullName>
    </recommendedName>
</protein>
<dbReference type="Pfam" id="PF03853">
    <property type="entry name" value="YjeF_N"/>
    <property type="match status" value="1"/>
</dbReference>